<protein>
    <submittedName>
        <fullName evidence="1">Uncharacterized protein</fullName>
    </submittedName>
</protein>
<comment type="caution">
    <text evidence="1">The sequence shown here is derived from an EMBL/GenBank/DDBJ whole genome shotgun (WGS) entry which is preliminary data.</text>
</comment>
<reference evidence="1" key="1">
    <citation type="submission" date="2023-08" db="EMBL/GenBank/DDBJ databases">
        <authorList>
            <person name="Chen Y."/>
            <person name="Shah S."/>
            <person name="Dougan E. K."/>
            <person name="Thang M."/>
            <person name="Chan C."/>
        </authorList>
    </citation>
    <scope>NUCLEOTIDE SEQUENCE</scope>
</reference>
<keyword evidence="2" id="KW-1185">Reference proteome</keyword>
<evidence type="ECO:0000313" key="1">
    <source>
        <dbReference type="EMBL" id="CAJ1397984.1"/>
    </source>
</evidence>
<evidence type="ECO:0000313" key="2">
    <source>
        <dbReference type="Proteomes" id="UP001178507"/>
    </source>
</evidence>
<dbReference type="Proteomes" id="UP001178507">
    <property type="component" value="Unassembled WGS sequence"/>
</dbReference>
<dbReference type="AlphaFoldDB" id="A0AA36N9S7"/>
<gene>
    <name evidence="1" type="ORF">EVOR1521_LOCUS21888</name>
</gene>
<organism evidence="1 2">
    <name type="scientific">Effrenium voratum</name>
    <dbReference type="NCBI Taxonomy" id="2562239"/>
    <lineage>
        <taxon>Eukaryota</taxon>
        <taxon>Sar</taxon>
        <taxon>Alveolata</taxon>
        <taxon>Dinophyceae</taxon>
        <taxon>Suessiales</taxon>
        <taxon>Symbiodiniaceae</taxon>
        <taxon>Effrenium</taxon>
    </lineage>
</organism>
<dbReference type="Gene3D" id="1.25.40.10">
    <property type="entry name" value="Tetratricopeptide repeat domain"/>
    <property type="match status" value="1"/>
</dbReference>
<name>A0AA36N9S7_9DINO</name>
<proteinExistence type="predicted"/>
<sequence>MSSGKTGKKLDHAGKNAREALDILKDLGHVDVGNAYRVLGVLELSRNDLKKAKDNFIKALREFYKSTHGRRTVWCAVAFWNMHITFIEQDEKKDSLPWLKKAAILHAEIEGDKHPYTRQYRDSLEKLMRDETDAGGTDKDFKLSDDEAKAIAAVLDLSLALL</sequence>
<dbReference type="EMBL" id="CAUJNA010003284">
    <property type="protein sequence ID" value="CAJ1397984.1"/>
    <property type="molecule type" value="Genomic_DNA"/>
</dbReference>
<accession>A0AA36N9S7</accession>
<dbReference type="SUPFAM" id="SSF48452">
    <property type="entry name" value="TPR-like"/>
    <property type="match status" value="1"/>
</dbReference>
<dbReference type="InterPro" id="IPR011990">
    <property type="entry name" value="TPR-like_helical_dom_sf"/>
</dbReference>